<keyword evidence="3" id="KW-0663">Pyridoxal phosphate</keyword>
<dbReference type="Proteomes" id="UP000199423">
    <property type="component" value="Unassembled WGS sequence"/>
</dbReference>
<evidence type="ECO:0000256" key="3">
    <source>
        <dbReference type="ARBA" id="ARBA00022898"/>
    </source>
</evidence>
<evidence type="ECO:0000256" key="2">
    <source>
        <dbReference type="ARBA" id="ARBA00006490"/>
    </source>
</evidence>
<dbReference type="OrthoDB" id="9808002at2"/>
<protein>
    <submittedName>
        <fullName evidence="6">Transcriptional regulator, BadM/Rrf2 family</fullName>
    </submittedName>
</protein>
<comment type="similarity">
    <text evidence="2">Belongs to the class-V pyridoxal-phosphate-dependent aminotransferase family. NifS/IscS subfamily.</text>
</comment>
<dbReference type="InterPro" id="IPR036388">
    <property type="entry name" value="WH-like_DNA-bd_sf"/>
</dbReference>
<dbReference type="Gene3D" id="3.40.640.10">
    <property type="entry name" value="Type I PLP-dependent aspartate aminotransferase-like (Major domain)"/>
    <property type="match status" value="1"/>
</dbReference>
<dbReference type="InterPro" id="IPR030489">
    <property type="entry name" value="TR_Rrf2-type_CS"/>
</dbReference>
<accession>A0A1I7N0I2</accession>
<dbReference type="Gene3D" id="1.10.260.50">
    <property type="match status" value="1"/>
</dbReference>
<dbReference type="InterPro" id="IPR015424">
    <property type="entry name" value="PyrdxlP-dep_Trfase"/>
</dbReference>
<proteinExistence type="inferred from homology"/>
<reference evidence="7" key="1">
    <citation type="submission" date="2016-10" db="EMBL/GenBank/DDBJ databases">
        <authorList>
            <person name="Varghese N."/>
            <person name="Submissions S."/>
        </authorList>
    </citation>
    <scope>NUCLEOTIDE SEQUENCE [LARGE SCALE GENOMIC DNA]</scope>
    <source>
        <strain evidence="7">DSM 1565</strain>
    </source>
</reference>
<name>A0A1I7N0I2_9HYPH</name>
<dbReference type="PROSITE" id="PS51197">
    <property type="entry name" value="HTH_RRF2_2"/>
    <property type="match status" value="1"/>
</dbReference>
<dbReference type="PANTHER" id="PTHR11601:SF34">
    <property type="entry name" value="CYSTEINE DESULFURASE"/>
    <property type="match status" value="1"/>
</dbReference>
<dbReference type="InterPro" id="IPR000944">
    <property type="entry name" value="Tscrpt_reg_Rrf2"/>
</dbReference>
<evidence type="ECO:0000313" key="6">
    <source>
        <dbReference type="EMBL" id="SFV28172.1"/>
    </source>
</evidence>
<dbReference type="InterPro" id="IPR015422">
    <property type="entry name" value="PyrdxlP-dep_Trfase_small"/>
</dbReference>
<evidence type="ECO:0000313" key="7">
    <source>
        <dbReference type="Proteomes" id="UP000199423"/>
    </source>
</evidence>
<evidence type="ECO:0000256" key="1">
    <source>
        <dbReference type="ARBA" id="ARBA00001933"/>
    </source>
</evidence>
<dbReference type="Gene3D" id="1.10.10.10">
    <property type="entry name" value="Winged helix-like DNA-binding domain superfamily/Winged helix DNA-binding domain"/>
    <property type="match status" value="1"/>
</dbReference>
<dbReference type="EMBL" id="FPCH01000001">
    <property type="protein sequence ID" value="SFV28172.1"/>
    <property type="molecule type" value="Genomic_DNA"/>
</dbReference>
<dbReference type="RefSeq" id="WP_092864805.1">
    <property type="nucleotide sequence ID" value="NZ_FPCH01000001.1"/>
</dbReference>
<dbReference type="AlphaFoldDB" id="A0A1I7N0I2"/>
<sequence>MELTTKGRYAVMAMADLAGHADEGAIALSVVAERQSLPLAYLEQLFVPLRRAGLVESARGRSGGYRLSKRAAEISIAAVMDAVEEDTRFTRCSHNDPRCSAATPCVTHWLWSALSESTGQFLASVNLADVIAGGRYSSRPAFAAAAARPAGMRTYLDYNATAPLRPEAKVAMIAALDVVGNASSVHAEGRRARAVVEGARESVARLIGAKPSEIVFTSGATEANNWVMAQPWTSILTSGVEHDSVLAPVRSSRSEIIMLPVDRNGVVSAKDVSEQVSSRSFAGPSLLALQLANNETGVVQPVAEIAELARSHGLSVHTDAVQAAGRMAIDFAALGVDTLALSAHKLGGPKGIGALVIRDHIDLVPLLRGGGQERRRRAGTENVAAIAGFGAAAEAALRDLQAAAAISALRDEFEADLKRISPDVAIISEGATRLGNTTALALPGKLAETLVIRLDLAGIAVSAGSACSSGKVGASHVLEAMGLGHDIAAGTIRISLGPTTTKDDIAAFLAAWTTIAGASALAA</sequence>
<dbReference type="STRING" id="51670.SAMN04488557_0941"/>
<dbReference type="InterPro" id="IPR036390">
    <property type="entry name" value="WH_DNA-bd_sf"/>
</dbReference>
<comment type="cofactor">
    <cofactor evidence="1">
        <name>pyridoxal 5'-phosphate</name>
        <dbReference type="ChEBI" id="CHEBI:597326"/>
    </cofactor>
</comment>
<evidence type="ECO:0000256" key="4">
    <source>
        <dbReference type="ARBA" id="ARBA00050776"/>
    </source>
</evidence>
<dbReference type="PANTHER" id="PTHR11601">
    <property type="entry name" value="CYSTEINE DESULFURYLASE FAMILY MEMBER"/>
    <property type="match status" value="1"/>
</dbReference>
<comment type="catalytic activity">
    <reaction evidence="4">
        <text>(sulfur carrier)-H + L-cysteine = (sulfur carrier)-SH + L-alanine</text>
        <dbReference type="Rhea" id="RHEA:43892"/>
        <dbReference type="Rhea" id="RHEA-COMP:14737"/>
        <dbReference type="Rhea" id="RHEA-COMP:14739"/>
        <dbReference type="ChEBI" id="CHEBI:29917"/>
        <dbReference type="ChEBI" id="CHEBI:35235"/>
        <dbReference type="ChEBI" id="CHEBI:57972"/>
        <dbReference type="ChEBI" id="CHEBI:64428"/>
        <dbReference type="EC" id="2.8.1.7"/>
    </reaction>
</comment>
<dbReference type="NCBIfam" id="TIGR00738">
    <property type="entry name" value="rrf2_super"/>
    <property type="match status" value="1"/>
</dbReference>
<dbReference type="Pfam" id="PF02082">
    <property type="entry name" value="Rrf2"/>
    <property type="match status" value="1"/>
</dbReference>
<evidence type="ECO:0000259" key="5">
    <source>
        <dbReference type="Pfam" id="PF00266"/>
    </source>
</evidence>
<dbReference type="SUPFAM" id="SSF53383">
    <property type="entry name" value="PLP-dependent transferases"/>
    <property type="match status" value="1"/>
</dbReference>
<dbReference type="Pfam" id="PF00266">
    <property type="entry name" value="Aminotran_5"/>
    <property type="match status" value="1"/>
</dbReference>
<dbReference type="Gene3D" id="3.90.1150.10">
    <property type="entry name" value="Aspartate Aminotransferase, domain 1"/>
    <property type="match status" value="1"/>
</dbReference>
<keyword evidence="7" id="KW-1185">Reference proteome</keyword>
<feature type="domain" description="Aminotransferase class V" evidence="5">
    <location>
        <begin position="154"/>
        <end position="508"/>
    </location>
</feature>
<gene>
    <name evidence="6" type="ORF">SAMN04488557_0941</name>
</gene>
<dbReference type="GO" id="GO:0031071">
    <property type="term" value="F:cysteine desulfurase activity"/>
    <property type="evidence" value="ECO:0007669"/>
    <property type="project" value="UniProtKB-EC"/>
</dbReference>
<organism evidence="6 7">
    <name type="scientific">Hyphomicrobium facile</name>
    <dbReference type="NCBI Taxonomy" id="51670"/>
    <lineage>
        <taxon>Bacteria</taxon>
        <taxon>Pseudomonadati</taxon>
        <taxon>Pseudomonadota</taxon>
        <taxon>Alphaproteobacteria</taxon>
        <taxon>Hyphomicrobiales</taxon>
        <taxon>Hyphomicrobiaceae</taxon>
        <taxon>Hyphomicrobium</taxon>
    </lineage>
</organism>
<dbReference type="InterPro" id="IPR000192">
    <property type="entry name" value="Aminotrans_V_dom"/>
</dbReference>
<dbReference type="SUPFAM" id="SSF46785">
    <property type="entry name" value="Winged helix' DNA-binding domain"/>
    <property type="match status" value="1"/>
</dbReference>
<dbReference type="PROSITE" id="PS01332">
    <property type="entry name" value="HTH_RRF2_1"/>
    <property type="match status" value="1"/>
</dbReference>
<dbReference type="InterPro" id="IPR015421">
    <property type="entry name" value="PyrdxlP-dep_Trfase_major"/>
</dbReference>